<dbReference type="EMBL" id="BFAY01000004">
    <property type="protein sequence ID" value="GBF37261.1"/>
    <property type="molecule type" value="Genomic_DNA"/>
</dbReference>
<evidence type="ECO:0000313" key="1">
    <source>
        <dbReference type="EMBL" id="GBF37261.1"/>
    </source>
</evidence>
<keyword evidence="2" id="KW-1185">Reference proteome</keyword>
<evidence type="ECO:0008006" key="3">
    <source>
        <dbReference type="Google" id="ProtNLM"/>
    </source>
</evidence>
<sequence>MYNFTYTYDPSHRLVSATDEINSTSRSYGDYDLNGFPLDVDGSSANYSYDSGRKRPKSISVSGGPGILFDSKGWAIEFAEGLDSIAFENSGSLQICD</sequence>
<gene>
    <name evidence="1" type="ORF">LPTSP1_02410</name>
</gene>
<dbReference type="AlphaFoldDB" id="A0A2P2CYE4"/>
<comment type="caution">
    <text evidence="1">The sequence shown here is derived from an EMBL/GenBank/DDBJ whole genome shotgun (WGS) entry which is preliminary data.</text>
</comment>
<name>A0A2P2CYE4_9LEPT</name>
<proteinExistence type="predicted"/>
<reference evidence="1 2" key="1">
    <citation type="submission" date="2018-02" db="EMBL/GenBank/DDBJ databases">
        <title>Novel Leptospira species isolated from soil and water in Japan.</title>
        <authorList>
            <person name="Nakao R."/>
            <person name="Masuzawa T."/>
        </authorList>
    </citation>
    <scope>NUCLEOTIDE SEQUENCE [LARGE SCALE GENOMIC DNA]</scope>
    <source>
        <strain evidence="1 2">E8</strain>
    </source>
</reference>
<organism evidence="1 2">
    <name type="scientific">Leptospira johnsonii</name>
    <dbReference type="NCBI Taxonomy" id="1917820"/>
    <lineage>
        <taxon>Bacteria</taxon>
        <taxon>Pseudomonadati</taxon>
        <taxon>Spirochaetota</taxon>
        <taxon>Spirochaetia</taxon>
        <taxon>Leptospirales</taxon>
        <taxon>Leptospiraceae</taxon>
        <taxon>Leptospira</taxon>
    </lineage>
</organism>
<dbReference type="Proteomes" id="UP000245076">
    <property type="component" value="Unassembled WGS sequence"/>
</dbReference>
<accession>A0A2P2CYE4</accession>
<evidence type="ECO:0000313" key="2">
    <source>
        <dbReference type="Proteomes" id="UP000245076"/>
    </source>
</evidence>
<protein>
    <recommendedName>
        <fullName evidence="3">RHS repeat-associated core domain protein</fullName>
    </recommendedName>
</protein>